<proteinExistence type="predicted"/>
<feature type="domain" description="TRNA-binding" evidence="3">
    <location>
        <begin position="8"/>
        <end position="112"/>
    </location>
</feature>
<evidence type="ECO:0000256" key="2">
    <source>
        <dbReference type="PROSITE-ProRule" id="PRU00209"/>
    </source>
</evidence>
<dbReference type="NCBIfam" id="TIGR02222">
    <property type="entry name" value="chap_CsaA"/>
    <property type="match status" value="1"/>
</dbReference>
<dbReference type="Pfam" id="PF01588">
    <property type="entry name" value="tRNA_bind"/>
    <property type="match status" value="1"/>
</dbReference>
<reference evidence="4 5" key="1">
    <citation type="submission" date="2021-06" db="EMBL/GenBank/DDBJ databases">
        <title>Rheinheimera indica sp. nov., isolated from deep-sea sediment.</title>
        <authorList>
            <person name="Wang Z."/>
            <person name="Zhang X.-Y."/>
        </authorList>
    </citation>
    <scope>NUCLEOTIDE SEQUENCE [LARGE SCALE GENOMIC DNA]</scope>
    <source>
        <strain evidence="4 5">SM2107</strain>
    </source>
</reference>
<dbReference type="CDD" id="cd02798">
    <property type="entry name" value="tRNA_bind_CsaA"/>
    <property type="match status" value="1"/>
</dbReference>
<dbReference type="PANTHER" id="PTHR11586:SF37">
    <property type="entry name" value="TRNA-BINDING DOMAIN-CONTAINING PROTEIN"/>
    <property type="match status" value="1"/>
</dbReference>
<dbReference type="RefSeq" id="WP_217671077.1">
    <property type="nucleotide sequence ID" value="NZ_JAHRID010000009.1"/>
</dbReference>
<keyword evidence="2" id="KW-0820">tRNA-binding</keyword>
<dbReference type="Proteomes" id="UP000704611">
    <property type="component" value="Unassembled WGS sequence"/>
</dbReference>
<evidence type="ECO:0000313" key="5">
    <source>
        <dbReference type="Proteomes" id="UP000704611"/>
    </source>
</evidence>
<protein>
    <submittedName>
        <fullName evidence="4">tRNA-binding protein</fullName>
    </submittedName>
</protein>
<comment type="caution">
    <text evidence="4">The sequence shown here is derived from an EMBL/GenBank/DDBJ whole genome shotgun (WGS) entry which is preliminary data.</text>
</comment>
<organism evidence="4 5">
    <name type="scientific">Arsukibacterium indicum</name>
    <dbReference type="NCBI Taxonomy" id="2848612"/>
    <lineage>
        <taxon>Bacteria</taxon>
        <taxon>Pseudomonadati</taxon>
        <taxon>Pseudomonadota</taxon>
        <taxon>Gammaproteobacteria</taxon>
        <taxon>Chromatiales</taxon>
        <taxon>Chromatiaceae</taxon>
        <taxon>Arsukibacterium</taxon>
    </lineage>
</organism>
<dbReference type="NCBIfam" id="NF007495">
    <property type="entry name" value="PRK10089.1-4"/>
    <property type="match status" value="1"/>
</dbReference>
<evidence type="ECO:0000259" key="3">
    <source>
        <dbReference type="PROSITE" id="PS50886"/>
    </source>
</evidence>
<keyword evidence="1 2" id="KW-0694">RNA-binding</keyword>
<dbReference type="NCBIfam" id="NF007493">
    <property type="entry name" value="PRK10089.1-2"/>
    <property type="match status" value="1"/>
</dbReference>
<evidence type="ECO:0000313" key="4">
    <source>
        <dbReference type="EMBL" id="MBV2130766.1"/>
    </source>
</evidence>
<evidence type="ECO:0000256" key="1">
    <source>
        <dbReference type="ARBA" id="ARBA00022884"/>
    </source>
</evidence>
<dbReference type="InterPro" id="IPR051270">
    <property type="entry name" value="Tyrosine-tRNA_ligase_regulator"/>
</dbReference>
<dbReference type="PANTHER" id="PTHR11586">
    <property type="entry name" value="TRNA-AMINOACYLATION COFACTOR ARC1 FAMILY MEMBER"/>
    <property type="match status" value="1"/>
</dbReference>
<keyword evidence="5" id="KW-1185">Reference proteome</keyword>
<dbReference type="NCBIfam" id="NF007494">
    <property type="entry name" value="PRK10089.1-3"/>
    <property type="match status" value="1"/>
</dbReference>
<accession>A0ABS6MQZ7</accession>
<name>A0ABS6MQZ7_9GAMM</name>
<dbReference type="InterPro" id="IPR008231">
    <property type="entry name" value="CsaA"/>
</dbReference>
<dbReference type="InterPro" id="IPR002547">
    <property type="entry name" value="tRNA-bd_dom"/>
</dbReference>
<gene>
    <name evidence="4" type="ORF">KQY15_16845</name>
</gene>
<dbReference type="PROSITE" id="PS50886">
    <property type="entry name" value="TRBD"/>
    <property type="match status" value="1"/>
</dbReference>
<sequence length="112" mass="12087">METISWQDFAKVELRIGTIIAVDDFPQARKPAYKLQVDFGSDIGVKKSSAQITTLYSKEQLLGRQVLAVVNFPPKQIGPIQSECLVTGFAREDGAIVLVGVDSPVPNGAKLG</sequence>
<dbReference type="EMBL" id="JAHRID010000009">
    <property type="protein sequence ID" value="MBV2130766.1"/>
    <property type="molecule type" value="Genomic_DNA"/>
</dbReference>